<organism evidence="2 3">
    <name type="scientific">Pyronema omphalodes (strain CBS 100304)</name>
    <name type="common">Pyronema confluens</name>
    <dbReference type="NCBI Taxonomy" id="1076935"/>
    <lineage>
        <taxon>Eukaryota</taxon>
        <taxon>Fungi</taxon>
        <taxon>Dikarya</taxon>
        <taxon>Ascomycota</taxon>
        <taxon>Pezizomycotina</taxon>
        <taxon>Pezizomycetes</taxon>
        <taxon>Pezizales</taxon>
        <taxon>Pyronemataceae</taxon>
        <taxon>Pyronema</taxon>
    </lineage>
</organism>
<evidence type="ECO:0000256" key="1">
    <source>
        <dbReference type="SAM" id="MobiDB-lite"/>
    </source>
</evidence>
<dbReference type="EMBL" id="HF935204">
    <property type="protein sequence ID" value="CCX04432.1"/>
    <property type="molecule type" value="Genomic_DNA"/>
</dbReference>
<evidence type="ECO:0000313" key="3">
    <source>
        <dbReference type="Proteomes" id="UP000018144"/>
    </source>
</evidence>
<feature type="region of interest" description="Disordered" evidence="1">
    <location>
        <begin position="1"/>
        <end position="23"/>
    </location>
</feature>
<protein>
    <submittedName>
        <fullName evidence="2">Uncharacterized protein</fullName>
    </submittedName>
</protein>
<keyword evidence="3" id="KW-1185">Reference proteome</keyword>
<feature type="compositionally biased region" description="Low complexity" evidence="1">
    <location>
        <begin position="1"/>
        <end position="14"/>
    </location>
</feature>
<evidence type="ECO:0000313" key="2">
    <source>
        <dbReference type="EMBL" id="CCX04432.1"/>
    </source>
</evidence>
<name>U4KU53_PYROM</name>
<reference evidence="2 3" key="1">
    <citation type="journal article" date="2013" name="PLoS Genet.">
        <title>The genome and development-dependent transcriptomes of Pyronema confluens: a window into fungal evolution.</title>
        <authorList>
            <person name="Traeger S."/>
            <person name="Altegoer F."/>
            <person name="Freitag M."/>
            <person name="Gabaldon T."/>
            <person name="Kempken F."/>
            <person name="Kumar A."/>
            <person name="Marcet-Houben M."/>
            <person name="Poggeler S."/>
            <person name="Stajich J.E."/>
            <person name="Nowrousian M."/>
        </authorList>
    </citation>
    <scope>NUCLEOTIDE SEQUENCE [LARGE SCALE GENOMIC DNA]</scope>
    <source>
        <strain evidence="3">CBS 100304</strain>
        <tissue evidence="2">Vegetative mycelium</tissue>
    </source>
</reference>
<dbReference type="AlphaFoldDB" id="U4KU53"/>
<accession>U4KU53</accession>
<gene>
    <name evidence="2" type="ORF">PCON_02270</name>
</gene>
<dbReference type="Proteomes" id="UP000018144">
    <property type="component" value="Unassembled WGS sequence"/>
</dbReference>
<proteinExistence type="predicted"/>
<sequence length="23" mass="2516">MQKQQQQAPRRGQAGTPGTRPPP</sequence>